<evidence type="ECO:0000313" key="3">
    <source>
        <dbReference type="Proteomes" id="UP000509667"/>
    </source>
</evidence>
<gene>
    <name evidence="2" type="ORF">HZS55_15845</name>
</gene>
<evidence type="ECO:0000313" key="2">
    <source>
        <dbReference type="EMBL" id="QLH78669.1"/>
    </source>
</evidence>
<protein>
    <submittedName>
        <fullName evidence="2">Uncharacterized protein</fullName>
    </submittedName>
</protein>
<feature type="region of interest" description="Disordered" evidence="1">
    <location>
        <begin position="384"/>
        <end position="404"/>
    </location>
</feature>
<organism evidence="2 3">
    <name type="scientific">Halosimplex rubrum</name>
    <dbReference type="NCBI Taxonomy" id="869889"/>
    <lineage>
        <taxon>Archaea</taxon>
        <taxon>Methanobacteriati</taxon>
        <taxon>Methanobacteriota</taxon>
        <taxon>Stenosarchaea group</taxon>
        <taxon>Halobacteria</taxon>
        <taxon>Halobacteriales</taxon>
        <taxon>Haloarculaceae</taxon>
        <taxon>Halosimplex</taxon>
    </lineage>
</organism>
<keyword evidence="3" id="KW-1185">Reference proteome</keyword>
<proteinExistence type="predicted"/>
<dbReference type="Proteomes" id="UP000509667">
    <property type="component" value="Chromosome"/>
</dbReference>
<dbReference type="KEGG" id="hrr:HZS55_15845"/>
<name>A0A7D5T6W5_9EURY</name>
<sequence>MTLRQLHALRIGELVQNDSRTSKRRRMATAGALGDDTAAVETVAPEAGEQGFQYMVVGGYASLTATAVEELAGASTIGAVPYASPSGSDPQRDGYYVIDDDQSARPIASSDIVHRLDIRLTEEGTRGSHWRAVAARPDAVDNPFGDGGDAEIGLHAGAEKVRWFDDRGGSGAIEDATVQRTVAGERTDFEIYDATEPSFSQPTLIYTLDYTDEYQADVHLWDDNGRSKTVVVDEGGGSEVGTATVGDATVGGGGTDAVRWGRVYSTGHDFVGAPVAETGRLRLRFDENRGRIEAYRWNDADAHYDRVQLDLTSDWRLFDVDVTHIGLARIDLQVEFRDTSTSALTTQNLNCSLKRGYDDALWMVPPNASSPPQGLVDRVDAIASTQGSDPAAGAELVERTRVNE</sequence>
<accession>A0A7D5T6W5</accession>
<dbReference type="AlphaFoldDB" id="A0A7D5T6W5"/>
<dbReference type="RefSeq" id="WP_179908548.1">
    <property type="nucleotide sequence ID" value="NZ_CP058910.1"/>
</dbReference>
<evidence type="ECO:0000256" key="1">
    <source>
        <dbReference type="SAM" id="MobiDB-lite"/>
    </source>
</evidence>
<dbReference type="EMBL" id="CP058910">
    <property type="protein sequence ID" value="QLH78669.1"/>
    <property type="molecule type" value="Genomic_DNA"/>
</dbReference>
<dbReference type="GeneID" id="56079366"/>
<dbReference type="OrthoDB" id="241622at2157"/>
<reference evidence="2 3" key="1">
    <citation type="submission" date="2020-07" db="EMBL/GenBank/DDBJ databases">
        <title>Halosimplex pelagicum sp. nov. and Halosimplex rubrum sp. nov., isolated from salted brown alga Laminaria, and emended description of the genus Halosimplex.</title>
        <authorList>
            <person name="Cui H."/>
        </authorList>
    </citation>
    <scope>NUCLEOTIDE SEQUENCE [LARGE SCALE GENOMIC DNA]</scope>
    <source>
        <strain evidence="2 3">R27</strain>
    </source>
</reference>